<gene>
    <name evidence="1" type="ORF">EDM56_11330</name>
</gene>
<comment type="caution">
    <text evidence="1">The sequence shown here is derived from an EMBL/GenBank/DDBJ whole genome shotgun (WGS) entry which is preliminary data.</text>
</comment>
<sequence length="125" mass="13499">MLWASGTLSSAAASASFSMARQAGVVEHVLQTLQTPEAYSIRADPVLPSHVMVEQLLYSRSAAPSSRINGPKMLRGRNVFLSVHSHATIRMIASTSSTRLHFAMIQHNTLSQNIVTNVRADKAVG</sequence>
<proteinExistence type="predicted"/>
<organism evidence="1 2">
    <name type="scientific">Brevibacillus fluminis</name>
    <dbReference type="NCBI Taxonomy" id="511487"/>
    <lineage>
        <taxon>Bacteria</taxon>
        <taxon>Bacillati</taxon>
        <taxon>Bacillota</taxon>
        <taxon>Bacilli</taxon>
        <taxon>Bacillales</taxon>
        <taxon>Paenibacillaceae</taxon>
        <taxon>Brevibacillus</taxon>
    </lineage>
</organism>
<evidence type="ECO:0000313" key="1">
    <source>
        <dbReference type="EMBL" id="RNB89755.1"/>
    </source>
</evidence>
<dbReference type="OrthoDB" id="9815825at2"/>
<dbReference type="RefSeq" id="WP_122918009.1">
    <property type="nucleotide sequence ID" value="NZ_RHHQ01000008.1"/>
</dbReference>
<protein>
    <submittedName>
        <fullName evidence="1">Uncharacterized protein</fullName>
    </submittedName>
</protein>
<name>A0A3M8DQP0_9BACL</name>
<reference evidence="1 2" key="1">
    <citation type="submission" date="2018-10" db="EMBL/GenBank/DDBJ databases">
        <title>Phylogenomics of Brevibacillus.</title>
        <authorList>
            <person name="Dunlap C."/>
        </authorList>
    </citation>
    <scope>NUCLEOTIDE SEQUENCE [LARGE SCALE GENOMIC DNA]</scope>
    <source>
        <strain evidence="1 2">JCM 15716</strain>
    </source>
</reference>
<evidence type="ECO:0000313" key="2">
    <source>
        <dbReference type="Proteomes" id="UP000271031"/>
    </source>
</evidence>
<keyword evidence="2" id="KW-1185">Reference proteome</keyword>
<dbReference type="Proteomes" id="UP000271031">
    <property type="component" value="Unassembled WGS sequence"/>
</dbReference>
<dbReference type="AlphaFoldDB" id="A0A3M8DQP0"/>
<dbReference type="EMBL" id="RHHQ01000008">
    <property type="protein sequence ID" value="RNB89755.1"/>
    <property type="molecule type" value="Genomic_DNA"/>
</dbReference>
<accession>A0A3M8DQP0</accession>